<keyword evidence="1" id="KW-1185">Reference proteome</keyword>
<protein>
    <submittedName>
        <fullName evidence="2">Uncharacterized protein</fullName>
    </submittedName>
</protein>
<dbReference type="WBParaSite" id="nRc.2.0.1.t44184-RA">
    <property type="protein sequence ID" value="nRc.2.0.1.t44184-RA"/>
    <property type="gene ID" value="nRc.2.0.1.g44184"/>
</dbReference>
<name>A0A915L344_ROMCU</name>
<sequence length="54" mass="5641">MGAKVKYKALRNVASAIKDVPGIMRLLSLYITNVNVSVVGSGPILDPGISSPTK</sequence>
<accession>A0A915L344</accession>
<evidence type="ECO:0000313" key="1">
    <source>
        <dbReference type="Proteomes" id="UP000887565"/>
    </source>
</evidence>
<dbReference type="AlphaFoldDB" id="A0A915L344"/>
<evidence type="ECO:0000313" key="2">
    <source>
        <dbReference type="WBParaSite" id="nRc.2.0.1.t44184-RA"/>
    </source>
</evidence>
<dbReference type="Proteomes" id="UP000887565">
    <property type="component" value="Unplaced"/>
</dbReference>
<organism evidence="1 2">
    <name type="scientific">Romanomermis culicivorax</name>
    <name type="common">Nematode worm</name>
    <dbReference type="NCBI Taxonomy" id="13658"/>
    <lineage>
        <taxon>Eukaryota</taxon>
        <taxon>Metazoa</taxon>
        <taxon>Ecdysozoa</taxon>
        <taxon>Nematoda</taxon>
        <taxon>Enoplea</taxon>
        <taxon>Dorylaimia</taxon>
        <taxon>Mermithida</taxon>
        <taxon>Mermithoidea</taxon>
        <taxon>Mermithidae</taxon>
        <taxon>Romanomermis</taxon>
    </lineage>
</organism>
<reference evidence="2" key="1">
    <citation type="submission" date="2022-11" db="UniProtKB">
        <authorList>
            <consortium name="WormBaseParasite"/>
        </authorList>
    </citation>
    <scope>IDENTIFICATION</scope>
</reference>
<proteinExistence type="predicted"/>